<keyword evidence="5" id="KW-0408">Iron</keyword>
<evidence type="ECO:0000259" key="8">
    <source>
        <dbReference type="SMART" id="SM00382"/>
    </source>
</evidence>
<reference evidence="9" key="1">
    <citation type="submission" date="2020-12" db="EMBL/GenBank/DDBJ databases">
        <title>Sanguibacter suaedae sp. nov., isolated from Suaeda aralocaspica.</title>
        <authorList>
            <person name="Ma Q."/>
        </authorList>
    </citation>
    <scope>NUCLEOTIDE SEQUENCE</scope>
    <source>
        <strain evidence="9">YZGR15</strain>
    </source>
</reference>
<dbReference type="GO" id="GO:0006302">
    <property type="term" value="P:double-strand break repair"/>
    <property type="evidence" value="ECO:0007669"/>
    <property type="project" value="InterPro"/>
</dbReference>
<comment type="caution">
    <text evidence="9">The sequence shown here is derived from an EMBL/GenBank/DDBJ whole genome shotgun (WGS) entry which is preliminary data.</text>
</comment>
<dbReference type="GO" id="GO:0016887">
    <property type="term" value="F:ATP hydrolysis activity"/>
    <property type="evidence" value="ECO:0007669"/>
    <property type="project" value="InterPro"/>
</dbReference>
<evidence type="ECO:0000256" key="7">
    <source>
        <dbReference type="ARBA" id="ARBA00023136"/>
    </source>
</evidence>
<name>A0A934MEF5_9MICO</name>
<dbReference type="InterPro" id="IPR051535">
    <property type="entry name" value="Siderophore_ABC-ATPase"/>
</dbReference>
<comment type="subcellular location">
    <subcellularLocation>
        <location evidence="1">Cell membrane</location>
        <topology evidence="1">Peripheral membrane protein</topology>
    </subcellularLocation>
</comment>
<evidence type="ECO:0000313" key="10">
    <source>
        <dbReference type="Proteomes" id="UP000602087"/>
    </source>
</evidence>
<evidence type="ECO:0000256" key="5">
    <source>
        <dbReference type="ARBA" id="ARBA00023004"/>
    </source>
</evidence>
<accession>A0A934MEF5</accession>
<evidence type="ECO:0000256" key="1">
    <source>
        <dbReference type="ARBA" id="ARBA00004202"/>
    </source>
</evidence>
<evidence type="ECO:0000256" key="2">
    <source>
        <dbReference type="ARBA" id="ARBA00022448"/>
    </source>
</evidence>
<dbReference type="InterPro" id="IPR027417">
    <property type="entry name" value="P-loop_NTPase"/>
</dbReference>
<dbReference type="InterPro" id="IPR038729">
    <property type="entry name" value="Rad50/SbcC_AAA"/>
</dbReference>
<sequence>MPKPLSVRRVEVHPHAPADMDRWPAVLPPVRQVLLEGLDLGAVTVITGENGTGKSTLVEAIAIAFGMNAEGGSTGAMHASRASESTLAEHLLLVRGAGALKKGFFFRAETMHGFYTYLESVGIGSPLHERSHGESFLDLVGERHRLHGLWILDEPESALSLTGCLALLGLLRDQVDGGSQVIISTHSPILAAFPGADLLEVGDWGIRRSEYDDLDLVRGWRGFLDAPQRYVRELG</sequence>
<keyword evidence="6" id="KW-0406">Ion transport</keyword>
<dbReference type="GO" id="GO:0006826">
    <property type="term" value="P:iron ion transport"/>
    <property type="evidence" value="ECO:0007669"/>
    <property type="project" value="UniProtKB-KW"/>
</dbReference>
<dbReference type="PANTHER" id="PTHR42771:SF2">
    <property type="entry name" value="IRON(3+)-HYDROXAMATE IMPORT ATP-BINDING PROTEIN FHUC"/>
    <property type="match status" value="1"/>
</dbReference>
<dbReference type="SUPFAM" id="SSF52540">
    <property type="entry name" value="P-loop containing nucleoside triphosphate hydrolases"/>
    <property type="match status" value="1"/>
</dbReference>
<protein>
    <submittedName>
        <fullName evidence="9">AAA family ATPase</fullName>
    </submittedName>
</protein>
<keyword evidence="4" id="KW-0410">Iron transport</keyword>
<dbReference type="Gene3D" id="3.40.50.300">
    <property type="entry name" value="P-loop containing nucleotide triphosphate hydrolases"/>
    <property type="match status" value="2"/>
</dbReference>
<evidence type="ECO:0000313" key="9">
    <source>
        <dbReference type="EMBL" id="MBI9115634.1"/>
    </source>
</evidence>
<gene>
    <name evidence="9" type="ORF">JAV76_11475</name>
</gene>
<dbReference type="EMBL" id="JAEINH010000009">
    <property type="protein sequence ID" value="MBI9115634.1"/>
    <property type="molecule type" value="Genomic_DNA"/>
</dbReference>
<dbReference type="Proteomes" id="UP000602087">
    <property type="component" value="Unassembled WGS sequence"/>
</dbReference>
<dbReference type="InterPro" id="IPR003593">
    <property type="entry name" value="AAA+_ATPase"/>
</dbReference>
<dbReference type="Pfam" id="PF13476">
    <property type="entry name" value="AAA_23"/>
    <property type="match status" value="1"/>
</dbReference>
<keyword evidence="2" id="KW-0813">Transport</keyword>
<dbReference type="PANTHER" id="PTHR42771">
    <property type="entry name" value="IRON(3+)-HYDROXAMATE IMPORT ATP-BINDING PROTEIN FHUC"/>
    <property type="match status" value="1"/>
</dbReference>
<evidence type="ECO:0000256" key="6">
    <source>
        <dbReference type="ARBA" id="ARBA00023065"/>
    </source>
</evidence>
<dbReference type="RefSeq" id="WP_198734201.1">
    <property type="nucleotide sequence ID" value="NZ_JAEINH010000009.1"/>
</dbReference>
<dbReference type="SMART" id="SM00382">
    <property type="entry name" value="AAA"/>
    <property type="match status" value="1"/>
</dbReference>
<keyword evidence="10" id="KW-1185">Reference proteome</keyword>
<dbReference type="GO" id="GO:0005886">
    <property type="term" value="C:plasma membrane"/>
    <property type="evidence" value="ECO:0007669"/>
    <property type="project" value="UniProtKB-SubCell"/>
</dbReference>
<feature type="domain" description="AAA+ ATPase" evidence="8">
    <location>
        <begin position="40"/>
        <end position="210"/>
    </location>
</feature>
<keyword evidence="7" id="KW-0472">Membrane</keyword>
<evidence type="ECO:0000256" key="3">
    <source>
        <dbReference type="ARBA" id="ARBA00022475"/>
    </source>
</evidence>
<evidence type="ECO:0000256" key="4">
    <source>
        <dbReference type="ARBA" id="ARBA00022496"/>
    </source>
</evidence>
<organism evidence="9 10">
    <name type="scientific">Sanguibacter suaedae</name>
    <dbReference type="NCBI Taxonomy" id="2795737"/>
    <lineage>
        <taxon>Bacteria</taxon>
        <taxon>Bacillati</taxon>
        <taxon>Actinomycetota</taxon>
        <taxon>Actinomycetes</taxon>
        <taxon>Micrococcales</taxon>
        <taxon>Sanguibacteraceae</taxon>
        <taxon>Sanguibacter</taxon>
    </lineage>
</organism>
<keyword evidence="3" id="KW-1003">Cell membrane</keyword>
<dbReference type="AlphaFoldDB" id="A0A934MEF5"/>
<proteinExistence type="predicted"/>